<dbReference type="Gene3D" id="1.20.1070.10">
    <property type="entry name" value="Rhodopsin 7-helix transmembrane proteins"/>
    <property type="match status" value="1"/>
</dbReference>
<keyword evidence="3 5" id="KW-1133">Transmembrane helix</keyword>
<keyword evidence="4 5" id="KW-0472">Membrane</keyword>
<feature type="transmembrane region" description="Helical" evidence="5">
    <location>
        <begin position="222"/>
        <end position="242"/>
    </location>
</feature>
<dbReference type="AlphaFoldDB" id="A0A8S1EQU7"/>
<feature type="transmembrane region" description="Helical" evidence="5">
    <location>
        <begin position="6"/>
        <end position="31"/>
    </location>
</feature>
<feature type="transmembrane region" description="Helical" evidence="5">
    <location>
        <begin position="166"/>
        <end position="193"/>
    </location>
</feature>
<dbReference type="OrthoDB" id="5794962at2759"/>
<evidence type="ECO:0000313" key="9">
    <source>
        <dbReference type="Proteomes" id="UP000494206"/>
    </source>
</evidence>
<dbReference type="Pfam" id="PF10316">
    <property type="entry name" value="7TM_GPCR_Srbc"/>
    <property type="match status" value="1"/>
</dbReference>
<dbReference type="PROSITE" id="PS50262">
    <property type="entry name" value="G_PROTEIN_RECEP_F1_2"/>
    <property type="match status" value="1"/>
</dbReference>
<evidence type="ECO:0000256" key="3">
    <source>
        <dbReference type="ARBA" id="ARBA00022989"/>
    </source>
</evidence>
<feature type="transmembrane region" description="Helical" evidence="5">
    <location>
        <begin position="254"/>
        <end position="280"/>
    </location>
</feature>
<evidence type="ECO:0000256" key="5">
    <source>
        <dbReference type="SAM" id="Phobius"/>
    </source>
</evidence>
<evidence type="ECO:0000313" key="8">
    <source>
        <dbReference type="EMBL" id="CAB3404393.1"/>
    </source>
</evidence>
<reference evidence="7 9" key="1">
    <citation type="submission" date="2020-04" db="EMBL/GenBank/DDBJ databases">
        <authorList>
            <person name="Laetsch R D."/>
            <person name="Stevens L."/>
            <person name="Kumar S."/>
            <person name="Blaxter L. M."/>
        </authorList>
    </citation>
    <scope>NUCLEOTIDE SEQUENCE [LARGE SCALE GENOMIC DNA]</scope>
</reference>
<proteinExistence type="predicted"/>
<dbReference type="EMBL" id="CADEPM010000004">
    <property type="protein sequence ID" value="CAB3404393.1"/>
    <property type="molecule type" value="Genomic_DNA"/>
</dbReference>
<dbReference type="SUPFAM" id="SSF81321">
    <property type="entry name" value="Family A G protein-coupled receptor-like"/>
    <property type="match status" value="1"/>
</dbReference>
<evidence type="ECO:0000313" key="7">
    <source>
        <dbReference type="EMBL" id="CAB3404391.1"/>
    </source>
</evidence>
<dbReference type="GO" id="GO:0016020">
    <property type="term" value="C:membrane"/>
    <property type="evidence" value="ECO:0007669"/>
    <property type="project" value="UniProtKB-SubCell"/>
</dbReference>
<dbReference type="Proteomes" id="UP000494206">
    <property type="component" value="Unassembled WGS sequence"/>
</dbReference>
<evidence type="ECO:0000256" key="1">
    <source>
        <dbReference type="ARBA" id="ARBA00004370"/>
    </source>
</evidence>
<evidence type="ECO:0000256" key="2">
    <source>
        <dbReference type="ARBA" id="ARBA00022692"/>
    </source>
</evidence>
<evidence type="ECO:0000259" key="6">
    <source>
        <dbReference type="PROSITE" id="PS50262"/>
    </source>
</evidence>
<feature type="transmembrane region" description="Helical" evidence="5">
    <location>
        <begin position="43"/>
        <end position="67"/>
    </location>
</feature>
<protein>
    <recommendedName>
        <fullName evidence="6">G-protein coupled receptors family 1 profile domain-containing protein</fullName>
    </recommendedName>
</protein>
<dbReference type="EMBL" id="CADEPM010000004">
    <property type="protein sequence ID" value="CAB3404391.1"/>
    <property type="molecule type" value="Genomic_DNA"/>
</dbReference>
<organism evidence="7 9">
    <name type="scientific">Caenorhabditis bovis</name>
    <dbReference type="NCBI Taxonomy" id="2654633"/>
    <lineage>
        <taxon>Eukaryota</taxon>
        <taxon>Metazoa</taxon>
        <taxon>Ecdysozoa</taxon>
        <taxon>Nematoda</taxon>
        <taxon>Chromadorea</taxon>
        <taxon>Rhabditida</taxon>
        <taxon>Rhabditina</taxon>
        <taxon>Rhabditomorpha</taxon>
        <taxon>Rhabditoidea</taxon>
        <taxon>Rhabditidae</taxon>
        <taxon>Peloderinae</taxon>
        <taxon>Caenorhabditis</taxon>
    </lineage>
</organism>
<keyword evidence="2 5" id="KW-0812">Transmembrane</keyword>
<comment type="subcellular location">
    <subcellularLocation>
        <location evidence="1">Membrane</location>
    </subcellularLocation>
</comment>
<dbReference type="InterPro" id="IPR017452">
    <property type="entry name" value="GPCR_Rhodpsn_7TM"/>
</dbReference>
<dbReference type="InterPro" id="IPR019420">
    <property type="entry name" value="7TM_GPCR_serpentine_rcpt_Srbc"/>
</dbReference>
<accession>A0A8S1EQU7</accession>
<feature type="domain" description="G-protein coupled receptors family 1 profile" evidence="6">
    <location>
        <begin position="22"/>
        <end position="273"/>
    </location>
</feature>
<name>A0A8S1EQU7_9PELO</name>
<keyword evidence="9" id="KW-1185">Reference proteome</keyword>
<sequence>MSVVYLVTEIISLVFAALSFLSNNYIIYLFFRKRIPHSETMRLALYLAYSDLGYAIAALIHIGYLAINWSYYYLNYNPYFIIYTNAFLPAFLKMIAVTSLSMAADRILAIFVPAYYRRANRITYANATLALALALFTFDFVLQIVTAKFEWNPNCGTMQCFVNRHFLIYVGYSNTVVGLLIFVISIIVFCGLYHMQNLRKVFETETTGKAATSFRHANRVTIGILFSSLFFVTIPSLLVTLYENITGISLFAKLGPFYICAILINGFADSLVFIILNVFVKGKRVRGAKSTVLSMSSVRNK</sequence>
<feature type="transmembrane region" description="Helical" evidence="5">
    <location>
        <begin position="124"/>
        <end position="146"/>
    </location>
</feature>
<dbReference type="PANTHER" id="PTHR46955:SF2">
    <property type="entry name" value="G-PROTEIN COUPLED RECEPTORS FAMILY 1 PROFILE DOMAIN-CONTAINING PROTEIN-RELATED"/>
    <property type="match status" value="1"/>
</dbReference>
<dbReference type="InterPro" id="IPR052322">
    <property type="entry name" value="Mito_rRNA_Mtase_NSUN4"/>
</dbReference>
<comment type="caution">
    <text evidence="7">The sequence shown here is derived from an EMBL/GenBank/DDBJ whole genome shotgun (WGS) entry which is preliminary data.</text>
</comment>
<evidence type="ECO:0000256" key="4">
    <source>
        <dbReference type="ARBA" id="ARBA00023136"/>
    </source>
</evidence>
<gene>
    <name evidence="7" type="ORF">CBOVIS_LOCUS6737</name>
    <name evidence="8" type="ORF">CBOVIS_LOCUS6739</name>
</gene>
<feature type="transmembrane region" description="Helical" evidence="5">
    <location>
        <begin position="79"/>
        <end position="103"/>
    </location>
</feature>
<dbReference type="PANTHER" id="PTHR46955">
    <property type="entry name" value="PROTEIN CBG01349-RELATED"/>
    <property type="match status" value="1"/>
</dbReference>